<dbReference type="EMBL" id="QXBN01000057">
    <property type="protein sequence ID" value="RIT28086.1"/>
    <property type="molecule type" value="Genomic_DNA"/>
</dbReference>
<dbReference type="RefSeq" id="WP_100459470.1">
    <property type="nucleotide sequence ID" value="NZ_JAMLCL010000008.1"/>
</dbReference>
<protein>
    <submittedName>
        <fullName evidence="1">Uncharacterized protein</fullName>
    </submittedName>
</protein>
<name>A0ABD7HGS4_9MYCO</name>
<dbReference type="AlphaFoldDB" id="A0ABD7HGS4"/>
<evidence type="ECO:0000313" key="1">
    <source>
        <dbReference type="EMBL" id="RIT28086.1"/>
    </source>
</evidence>
<gene>
    <name evidence="1" type="ORF">D2E76_27700</name>
</gene>
<dbReference type="Proteomes" id="UP000284557">
    <property type="component" value="Unassembled WGS sequence"/>
</dbReference>
<comment type="caution">
    <text evidence="1">The sequence shown here is derived from an EMBL/GenBank/DDBJ whole genome shotgun (WGS) entry which is preliminary data.</text>
</comment>
<accession>A0ABD7HGS4</accession>
<reference evidence="1 2" key="1">
    <citation type="submission" date="2018-08" db="EMBL/GenBank/DDBJ databases">
        <title>Linezolid Resistance in Mycobacterium abscessus: MIC Distribution and Comprehensive Investigation of Resistance Mechanisms.</title>
        <authorList>
            <person name="Ye M."/>
            <person name="Xu L."/>
            <person name="Zou Y."/>
            <person name="Li B."/>
            <person name="Guo Q."/>
            <person name="Zhang Y."/>
            <person name="Zhan M."/>
            <person name="Xu B."/>
            <person name="Yu F."/>
            <person name="Zhang Z."/>
            <person name="Chu H."/>
        </authorList>
    </citation>
    <scope>NUCLEOTIDE SEQUENCE [LARGE SCALE GENOMIC DNA]</scope>
    <source>
        <strain evidence="1 2">G143</strain>
    </source>
</reference>
<organism evidence="1 2">
    <name type="scientific">Mycobacteroides abscessus</name>
    <dbReference type="NCBI Taxonomy" id="36809"/>
    <lineage>
        <taxon>Bacteria</taxon>
        <taxon>Bacillati</taxon>
        <taxon>Actinomycetota</taxon>
        <taxon>Actinomycetes</taxon>
        <taxon>Mycobacteriales</taxon>
        <taxon>Mycobacteriaceae</taxon>
        <taxon>Mycobacteroides</taxon>
    </lineage>
</organism>
<proteinExistence type="predicted"/>
<sequence length="446" mass="50404">MAEDVVRLREWVDRLDAFSGALEDLEGESPIDFCESACDAWNNIAMTDSPPQASAAVLVVTESFAALTTVMTEVSADWADTPDVRDRLTRSDVEQLLRNRLASVLGEARQWLAEGLPSADEIAARNASVRAVVNESLQYHASRKAEMDAEDVEAEADPYGAVLLYSAPAISDAPIFTKLCSFTEGEHRHYLDAHERIQRMIDSELLQHISDESDRLLDVLIAVIRELQGQSVSLGDQDAMDERRRRIRSALISFTAALQIHEYQTIRSVRQRHGLGREQVAEVKALFDDLKTTSFAYRWLEALRDALQHGDINAFKWSFHVSIDAEPEVTVNLDRGFMLEFIGRENRNKPWLKLRELQELDDDPSVLDMIQAVQPLMAPLQKKLDKVLYPNVANDAATVRELIARFEGRQGMYFLQNGPGFTRRRLAPQTMPLAPRVLHFAETYEP</sequence>
<evidence type="ECO:0000313" key="2">
    <source>
        <dbReference type="Proteomes" id="UP000284557"/>
    </source>
</evidence>